<keyword evidence="4" id="KW-1185">Reference proteome</keyword>
<dbReference type="PROSITE" id="PS50144">
    <property type="entry name" value="MATH"/>
    <property type="match status" value="1"/>
</dbReference>
<evidence type="ECO:0000256" key="1">
    <source>
        <dbReference type="SAM" id="MobiDB-lite"/>
    </source>
</evidence>
<dbReference type="PANTHER" id="PTHR46236:SF35">
    <property type="entry name" value="MATH DOMAIN-CONTAINING PROTEIN"/>
    <property type="match status" value="1"/>
</dbReference>
<feature type="region of interest" description="Disordered" evidence="1">
    <location>
        <begin position="115"/>
        <end position="145"/>
    </location>
</feature>
<sequence>MALRELDDCLLGYIVNDQLIVEADITVREISDNLLLVSKGNDNVGLENQNATRYMKSVIQLTGGQVTHISTGGEAVLAPTNANTSVVESKEVPLVVSGGEEKGITKVELAEAQISAGGDGAHSSRASKAEAQHKETIAAPEQSVTGVEVRQPQQPQDKQVVGNEVVQPVRSSVQGIPEVQIPEEVPYDAGPGHGSDLVDWLGFRVQRRSVAYLNKLVERYPDSLAKFNSRSPLVQAGHLGTVALLLYTADTIPLKAWSSTLQEKCLSYIDDLKEACIELPWLMERFSLLDDHRASFLAKVELEEWEPEAAKLKQEIVVLQTKLGMLEEKIAGAQALFKAKEHLLSGQSFTVCPNYPILFGLL</sequence>
<feature type="domain" description="MATH" evidence="2">
    <location>
        <begin position="1"/>
        <end position="25"/>
    </location>
</feature>
<organism evidence="3 4">
    <name type="scientific">Ilex paraguariensis</name>
    <name type="common">yerba mate</name>
    <dbReference type="NCBI Taxonomy" id="185542"/>
    <lineage>
        <taxon>Eukaryota</taxon>
        <taxon>Viridiplantae</taxon>
        <taxon>Streptophyta</taxon>
        <taxon>Embryophyta</taxon>
        <taxon>Tracheophyta</taxon>
        <taxon>Spermatophyta</taxon>
        <taxon>Magnoliopsida</taxon>
        <taxon>eudicotyledons</taxon>
        <taxon>Gunneridae</taxon>
        <taxon>Pentapetalae</taxon>
        <taxon>asterids</taxon>
        <taxon>campanulids</taxon>
        <taxon>Aquifoliales</taxon>
        <taxon>Aquifoliaceae</taxon>
        <taxon>Ilex</taxon>
    </lineage>
</organism>
<evidence type="ECO:0000259" key="2">
    <source>
        <dbReference type="PROSITE" id="PS50144"/>
    </source>
</evidence>
<protein>
    <recommendedName>
        <fullName evidence="2">MATH domain-containing protein</fullName>
    </recommendedName>
</protein>
<dbReference type="InterPro" id="IPR050804">
    <property type="entry name" value="MCC"/>
</dbReference>
<gene>
    <name evidence="3" type="ORF">ILEXP_LOCUS59174</name>
</gene>
<dbReference type="PANTHER" id="PTHR46236">
    <property type="entry name" value="TRAF-LIKE SUPERFAMILY PROTEIN"/>
    <property type="match status" value="1"/>
</dbReference>
<reference evidence="3 4" key="1">
    <citation type="submission" date="2024-02" db="EMBL/GenBank/DDBJ databases">
        <authorList>
            <person name="Vignale AGUSTIN F."/>
            <person name="Sosa J E."/>
            <person name="Modenutti C."/>
        </authorList>
    </citation>
    <scope>NUCLEOTIDE SEQUENCE [LARGE SCALE GENOMIC DNA]</scope>
</reference>
<evidence type="ECO:0000313" key="3">
    <source>
        <dbReference type="EMBL" id="CAK9188492.1"/>
    </source>
</evidence>
<evidence type="ECO:0000313" key="4">
    <source>
        <dbReference type="Proteomes" id="UP001642360"/>
    </source>
</evidence>
<comment type="caution">
    <text evidence="3">The sequence shown here is derived from an EMBL/GenBank/DDBJ whole genome shotgun (WGS) entry which is preliminary data.</text>
</comment>
<dbReference type="EMBL" id="CAUOFW020010501">
    <property type="protein sequence ID" value="CAK9188492.1"/>
    <property type="molecule type" value="Genomic_DNA"/>
</dbReference>
<dbReference type="AlphaFoldDB" id="A0ABC8V547"/>
<proteinExistence type="predicted"/>
<feature type="compositionally biased region" description="Basic and acidic residues" evidence="1">
    <location>
        <begin position="127"/>
        <end position="136"/>
    </location>
</feature>
<dbReference type="InterPro" id="IPR002083">
    <property type="entry name" value="MATH/TRAF_dom"/>
</dbReference>
<name>A0ABC8V547_9AQUA</name>
<accession>A0ABC8V547</accession>
<dbReference type="Proteomes" id="UP001642360">
    <property type="component" value="Unassembled WGS sequence"/>
</dbReference>